<comment type="caution">
    <text evidence="2">The sequence shown here is derived from an EMBL/GenBank/DDBJ whole genome shotgun (WGS) entry which is preliminary data.</text>
</comment>
<organism evidence="2 3">
    <name type="scientific">Candidatus Gallipaludibacter merdavium</name>
    <dbReference type="NCBI Taxonomy" id="2840839"/>
    <lineage>
        <taxon>Bacteria</taxon>
        <taxon>Pseudomonadati</taxon>
        <taxon>Bacteroidota</taxon>
        <taxon>Bacteroidia</taxon>
        <taxon>Bacteroidales</taxon>
        <taxon>Candidatus Gallipaludibacter</taxon>
    </lineage>
</organism>
<dbReference type="EMBL" id="JADIMG010000064">
    <property type="protein sequence ID" value="MBO8459919.1"/>
    <property type="molecule type" value="Genomic_DNA"/>
</dbReference>
<evidence type="ECO:0000313" key="2">
    <source>
        <dbReference type="EMBL" id="MBO8459919.1"/>
    </source>
</evidence>
<dbReference type="InterPro" id="IPR021109">
    <property type="entry name" value="Peptidase_aspartic_dom_sf"/>
</dbReference>
<accession>A0A9D9N4F2</accession>
<keyword evidence="1" id="KW-0732">Signal</keyword>
<dbReference type="Pfam" id="PF13650">
    <property type="entry name" value="Asp_protease_2"/>
    <property type="match status" value="1"/>
</dbReference>
<dbReference type="AlphaFoldDB" id="A0A9D9N4F2"/>
<name>A0A9D9N4F2_9BACT</name>
<protein>
    <submittedName>
        <fullName evidence="2">Retropepsin-like domain-containing protein</fullName>
    </submittedName>
</protein>
<proteinExistence type="predicted"/>
<reference evidence="2" key="2">
    <citation type="journal article" date="2021" name="PeerJ">
        <title>Extensive microbial diversity within the chicken gut microbiome revealed by metagenomics and culture.</title>
        <authorList>
            <person name="Gilroy R."/>
            <person name="Ravi A."/>
            <person name="Getino M."/>
            <person name="Pursley I."/>
            <person name="Horton D.L."/>
            <person name="Alikhan N.F."/>
            <person name="Baker D."/>
            <person name="Gharbi K."/>
            <person name="Hall N."/>
            <person name="Watson M."/>
            <person name="Adriaenssens E.M."/>
            <person name="Foster-Nyarko E."/>
            <person name="Jarju S."/>
            <person name="Secka A."/>
            <person name="Antonio M."/>
            <person name="Oren A."/>
            <person name="Chaudhuri R.R."/>
            <person name="La Ragione R."/>
            <person name="Hildebrand F."/>
            <person name="Pallen M.J."/>
        </authorList>
    </citation>
    <scope>NUCLEOTIDE SEQUENCE</scope>
    <source>
        <strain evidence="2">G3-3990</strain>
    </source>
</reference>
<evidence type="ECO:0000313" key="3">
    <source>
        <dbReference type="Proteomes" id="UP000823641"/>
    </source>
</evidence>
<gene>
    <name evidence="2" type="ORF">IAA73_06270</name>
</gene>
<reference evidence="2" key="1">
    <citation type="submission" date="2020-10" db="EMBL/GenBank/DDBJ databases">
        <authorList>
            <person name="Gilroy R."/>
        </authorList>
    </citation>
    <scope>NUCLEOTIDE SEQUENCE</scope>
    <source>
        <strain evidence="2">G3-3990</strain>
    </source>
</reference>
<feature type="signal peptide" evidence="1">
    <location>
        <begin position="1"/>
        <end position="23"/>
    </location>
</feature>
<sequence length="439" mass="49598">MSKIRYWKIMAVFCLFFPIMLQAQSVDERIGHAMDNQLWFQLREIYQKEGELLQTPFMRPLSDFFIAHFFNQPDSALHYGDYLLEHYQKELGGSLQSLMYFMADDAARLGLFAHAADIMHALNEALQTAGLPSNPIFEGFERQYAALHAVGGFALEKPEKTLCIPFRYYSGKRNDPVMIFTTASLNGKNMDCNYDTGAGVNVMSHQVAEELGLAFVDSAGISVDGVNLQTSLFAIVDSVVWGEIVYRNVPFQVVDFSTGHEEADAKLEEMNFQCVLGSQLMMPLNEICFDFKNCEIIVPQHPSAKPAYAPNMYRSASNMFIVSLYDERMKKDMYALWDTGAAYSGLSNGYYEKNKRLFADIVPTDSLRYAGIGGVGYIKTAYVPLKYRIGEKEAVCDSVAIALQGDIQASEYDMLFGLPTMTSFDRMTINFQNMWVMME</sequence>
<dbReference type="Gene3D" id="2.40.70.10">
    <property type="entry name" value="Acid Proteases"/>
    <property type="match status" value="2"/>
</dbReference>
<dbReference type="Proteomes" id="UP000823641">
    <property type="component" value="Unassembled WGS sequence"/>
</dbReference>
<evidence type="ECO:0000256" key="1">
    <source>
        <dbReference type="SAM" id="SignalP"/>
    </source>
</evidence>
<feature type="chain" id="PRO_5039483647" evidence="1">
    <location>
        <begin position="24"/>
        <end position="439"/>
    </location>
</feature>